<evidence type="ECO:0000313" key="3">
    <source>
        <dbReference type="Proteomes" id="UP000823561"/>
    </source>
</evidence>
<reference evidence="2" key="1">
    <citation type="submission" date="2020-10" db="EMBL/GenBank/DDBJ databases">
        <title>Chromosome-scale genome assembly of the Allis shad, Alosa alosa.</title>
        <authorList>
            <person name="Margot Z."/>
            <person name="Christophe K."/>
            <person name="Cabau C."/>
            <person name="Louis A."/>
            <person name="Berthelot C."/>
            <person name="Parey E."/>
            <person name="Roest Crollius H."/>
            <person name="Montfort J."/>
            <person name="Robinson-Rechavi M."/>
            <person name="Bucao C."/>
            <person name="Bouchez O."/>
            <person name="Gislard M."/>
            <person name="Lluch J."/>
            <person name="Milhes M."/>
            <person name="Lampietro C."/>
            <person name="Lopez Roques C."/>
            <person name="Donnadieu C."/>
            <person name="Braasch I."/>
            <person name="Desvignes T."/>
            <person name="Postlethwait J."/>
            <person name="Bobe J."/>
            <person name="Guiguen Y."/>
        </authorList>
    </citation>
    <scope>NUCLEOTIDE SEQUENCE</scope>
    <source>
        <strain evidence="2">M-15738</strain>
        <tissue evidence="2">Blood</tissue>
    </source>
</reference>
<organism evidence="2 3">
    <name type="scientific">Alosa alosa</name>
    <name type="common">allis shad</name>
    <dbReference type="NCBI Taxonomy" id="278164"/>
    <lineage>
        <taxon>Eukaryota</taxon>
        <taxon>Metazoa</taxon>
        <taxon>Chordata</taxon>
        <taxon>Craniata</taxon>
        <taxon>Vertebrata</taxon>
        <taxon>Euteleostomi</taxon>
        <taxon>Actinopterygii</taxon>
        <taxon>Neopterygii</taxon>
        <taxon>Teleostei</taxon>
        <taxon>Clupei</taxon>
        <taxon>Clupeiformes</taxon>
        <taxon>Clupeoidei</taxon>
        <taxon>Clupeidae</taxon>
        <taxon>Alosa</taxon>
    </lineage>
</organism>
<keyword evidence="3" id="KW-1185">Reference proteome</keyword>
<dbReference type="Proteomes" id="UP000823561">
    <property type="component" value="Chromosome 5"/>
</dbReference>
<feature type="chain" id="PRO_5043641523" evidence="1">
    <location>
        <begin position="33"/>
        <end position="103"/>
    </location>
</feature>
<proteinExistence type="predicted"/>
<feature type="signal peptide" evidence="1">
    <location>
        <begin position="1"/>
        <end position="32"/>
    </location>
</feature>
<keyword evidence="1" id="KW-0732">Signal</keyword>
<evidence type="ECO:0000256" key="1">
    <source>
        <dbReference type="SAM" id="SignalP"/>
    </source>
</evidence>
<sequence>MTDSRSSPFLHTVKMKLLFALFALFLVHAASGQEHPPGPHPNMTDNHIMINNTVDPLLTIDYPMECDSWFCTSGASAVSSPTVLVVALALPLIQQVLQALTRV</sequence>
<dbReference type="EMBL" id="JADWDJ010000005">
    <property type="protein sequence ID" value="KAG5281386.1"/>
    <property type="molecule type" value="Genomic_DNA"/>
</dbReference>
<name>A0AAV6H5V8_9TELE</name>
<gene>
    <name evidence="2" type="ORF">AALO_G00071540</name>
</gene>
<comment type="caution">
    <text evidence="2">The sequence shown here is derived from an EMBL/GenBank/DDBJ whole genome shotgun (WGS) entry which is preliminary data.</text>
</comment>
<accession>A0AAV6H5V8</accession>
<protein>
    <submittedName>
        <fullName evidence="2">Uncharacterized protein</fullName>
    </submittedName>
</protein>
<evidence type="ECO:0000313" key="2">
    <source>
        <dbReference type="EMBL" id="KAG5281386.1"/>
    </source>
</evidence>
<dbReference type="AlphaFoldDB" id="A0AAV6H5V8"/>